<dbReference type="KEGG" id="peo:AS203_03700"/>
<dbReference type="OrthoDB" id="9803706at2"/>
<dbReference type="GO" id="GO:0015977">
    <property type="term" value="P:carbon fixation"/>
    <property type="evidence" value="ECO:0007669"/>
    <property type="project" value="UniProtKB-ARBA"/>
</dbReference>
<sequence length="521" mass="56999">MSKQTEKIKELVAKREQARLGGGEKAIQKQHERGKYTARERIDMLVDKGSFEEYDMFKLHRCHNFGMEKKQYLGDGVVAGSATIDGRLVYVYAQDFTVNGGSLSETMSQKICKIMDMAMTMGAPVICMNDSGGARIQEGICALAGYGEIFERNILASGVVPQISAILGPCAGGAVYSPALTDFTLMMENTSYMFLTGPKVVKTVTGEDIDSEHLGGASVHSTKSGVTHFTAKSEEDAMQQIKTLLSYIPSNNTEEAPRIECKDPIDRMEDSLNELLPDDPNKAYDMYKVISAITDNGEFFEVQPKFAKNIITGFARFNGQSVGIVANQPASYAGVLDVNASRKGARFVRFCDAFNIPIVSLVDVPGFLPGTGQEYNAVILHGAQLLYAYGEATVPKITINIRKSYGGSHIVMGCKQLRSDLNFAWPTAEIAVMGASGAVAVLCAKEAKQKKDAGEDVATFLAEKEEEYTEMFANPYQAAQYGYIDDVIEPRNTRFRICRGLAQLATKRQNLPAKKHGCMPM</sequence>
<dbReference type="InterPro" id="IPR051047">
    <property type="entry name" value="AccD/PCCB"/>
</dbReference>
<dbReference type="AlphaFoldDB" id="A0A0S2KJ37"/>
<evidence type="ECO:0000259" key="3">
    <source>
        <dbReference type="PROSITE" id="PS50980"/>
    </source>
</evidence>
<dbReference type="PANTHER" id="PTHR43842:SF2">
    <property type="entry name" value="PROPIONYL-COA CARBOXYLASE BETA CHAIN, MITOCHONDRIAL"/>
    <property type="match status" value="1"/>
</dbReference>
<evidence type="ECO:0000256" key="2">
    <source>
        <dbReference type="ARBA" id="ARBA00074538"/>
    </source>
</evidence>
<dbReference type="FunFam" id="3.90.226.10:FF:000017">
    <property type="entry name" value="Propionyl-CoA carboxylase subunit beta 5"/>
    <property type="match status" value="1"/>
</dbReference>
<reference evidence="6" key="1">
    <citation type="submission" date="2015-11" db="EMBL/GenBank/DDBJ databases">
        <authorList>
            <person name="Holder M.E."/>
            <person name="Ajami N.J."/>
            <person name="Petrosino J.F."/>
        </authorList>
    </citation>
    <scope>NUCLEOTIDE SEQUENCE [LARGE SCALE GENOMIC DNA]</scope>
    <source>
        <strain evidence="6">F0113</strain>
    </source>
</reference>
<dbReference type="GO" id="GO:0016740">
    <property type="term" value="F:transferase activity"/>
    <property type="evidence" value="ECO:0007669"/>
    <property type="project" value="UniProtKB-KW"/>
</dbReference>
<feature type="domain" description="CoA carboxyltransferase N-terminal" evidence="3">
    <location>
        <begin position="4"/>
        <end position="260"/>
    </location>
</feature>
<dbReference type="EMBL" id="CP013195">
    <property type="protein sequence ID" value="ALO48297.1"/>
    <property type="molecule type" value="Genomic_DNA"/>
</dbReference>
<dbReference type="FunFam" id="3.90.226.10:FF:000016">
    <property type="entry name" value="Propionyl-CoA carboxylase, beta subunit"/>
    <property type="match status" value="1"/>
</dbReference>
<dbReference type="InterPro" id="IPR011762">
    <property type="entry name" value="COA_CT_N"/>
</dbReference>
<proteinExistence type="inferred from homology"/>
<organism evidence="5 6">
    <name type="scientific">Hoylesella enoeca</name>
    <dbReference type="NCBI Taxonomy" id="76123"/>
    <lineage>
        <taxon>Bacteria</taxon>
        <taxon>Pseudomonadati</taxon>
        <taxon>Bacteroidota</taxon>
        <taxon>Bacteroidia</taxon>
        <taxon>Bacteroidales</taxon>
        <taxon>Prevotellaceae</taxon>
        <taxon>Hoylesella</taxon>
    </lineage>
</organism>
<dbReference type="PANTHER" id="PTHR43842">
    <property type="entry name" value="PROPIONYL-COA CARBOXYLASE BETA CHAIN"/>
    <property type="match status" value="1"/>
</dbReference>
<dbReference type="InterPro" id="IPR029045">
    <property type="entry name" value="ClpP/crotonase-like_dom_sf"/>
</dbReference>
<dbReference type="GO" id="GO:0009317">
    <property type="term" value="C:acetyl-CoA carboxylase complex"/>
    <property type="evidence" value="ECO:0007669"/>
    <property type="project" value="UniProtKB-ARBA"/>
</dbReference>
<dbReference type="eggNOG" id="COG4799">
    <property type="taxonomic scope" value="Bacteria"/>
</dbReference>
<comment type="similarity">
    <text evidence="1">Belongs to the AccD/PCCB family.</text>
</comment>
<dbReference type="PROSITE" id="PS50980">
    <property type="entry name" value="COA_CT_NTER"/>
    <property type="match status" value="1"/>
</dbReference>
<keyword evidence="5" id="KW-0808">Transferase</keyword>
<dbReference type="PROSITE" id="PS50989">
    <property type="entry name" value="COA_CT_CTER"/>
    <property type="match status" value="1"/>
</dbReference>
<dbReference type="GO" id="GO:0003989">
    <property type="term" value="F:acetyl-CoA carboxylase activity"/>
    <property type="evidence" value="ECO:0007669"/>
    <property type="project" value="UniProtKB-ARBA"/>
</dbReference>
<dbReference type="RefSeq" id="WP_021583959.1">
    <property type="nucleotide sequence ID" value="NZ_CP013195.1"/>
</dbReference>
<dbReference type="InterPro" id="IPR034733">
    <property type="entry name" value="AcCoA_carboxyl_beta"/>
</dbReference>
<dbReference type="GO" id="GO:0004658">
    <property type="term" value="F:propionyl-CoA carboxylase activity"/>
    <property type="evidence" value="ECO:0007669"/>
    <property type="project" value="UniProtKB-ARBA"/>
</dbReference>
<protein>
    <recommendedName>
        <fullName evidence="2">Propionyl-CoA carboxylase beta chain</fullName>
    </recommendedName>
</protein>
<name>A0A0S2KJ37_9BACT</name>
<keyword evidence="6" id="KW-1185">Reference proteome</keyword>
<dbReference type="Proteomes" id="UP000056252">
    <property type="component" value="Chromosome"/>
</dbReference>
<gene>
    <name evidence="5" type="ORF">AS203_03700</name>
</gene>
<dbReference type="STRING" id="76123.AS203_03700"/>
<dbReference type="InterPro" id="IPR011763">
    <property type="entry name" value="COA_CT_C"/>
</dbReference>
<dbReference type="Gene3D" id="3.90.226.10">
    <property type="entry name" value="2-enoyl-CoA Hydratase, Chain A, domain 1"/>
    <property type="match status" value="2"/>
</dbReference>
<evidence type="ECO:0000256" key="1">
    <source>
        <dbReference type="ARBA" id="ARBA00006102"/>
    </source>
</evidence>
<dbReference type="Pfam" id="PF01039">
    <property type="entry name" value="Carboxyl_trans"/>
    <property type="match status" value="1"/>
</dbReference>
<accession>A0A0S2KJ37</accession>
<evidence type="ECO:0000313" key="5">
    <source>
        <dbReference type="EMBL" id="ALO48297.1"/>
    </source>
</evidence>
<feature type="domain" description="CoA carboxyltransferase C-terminal" evidence="4">
    <location>
        <begin position="264"/>
        <end position="515"/>
    </location>
</feature>
<evidence type="ECO:0000313" key="6">
    <source>
        <dbReference type="Proteomes" id="UP000056252"/>
    </source>
</evidence>
<dbReference type="SUPFAM" id="SSF52096">
    <property type="entry name" value="ClpP/crotonase"/>
    <property type="match status" value="2"/>
</dbReference>
<evidence type="ECO:0000259" key="4">
    <source>
        <dbReference type="PROSITE" id="PS50989"/>
    </source>
</evidence>